<dbReference type="AlphaFoldDB" id="A0A5C2RTI9"/>
<protein>
    <submittedName>
        <fullName evidence="1">Uncharacterized protein</fullName>
    </submittedName>
</protein>
<dbReference type="Proteomes" id="UP000313359">
    <property type="component" value="Unassembled WGS sequence"/>
</dbReference>
<evidence type="ECO:0000313" key="2">
    <source>
        <dbReference type="Proteomes" id="UP000313359"/>
    </source>
</evidence>
<proteinExistence type="predicted"/>
<sequence length="107" mass="12196">MPVPIPRVHYKLLAPFLKNRASGLPCPKWTAFQTTAAFLKMDVQKVGGGRWKFTPPPPGTTPAWTKRCTPLILPEPKTVRMSHNDALTARKKMRNEWAWDELTFVPE</sequence>
<name>A0A5C2RTI9_9APHY</name>
<organism evidence="1 2">
    <name type="scientific">Lentinus tigrinus ALCF2SS1-6</name>
    <dbReference type="NCBI Taxonomy" id="1328759"/>
    <lineage>
        <taxon>Eukaryota</taxon>
        <taxon>Fungi</taxon>
        <taxon>Dikarya</taxon>
        <taxon>Basidiomycota</taxon>
        <taxon>Agaricomycotina</taxon>
        <taxon>Agaricomycetes</taxon>
        <taxon>Polyporales</taxon>
        <taxon>Polyporaceae</taxon>
        <taxon>Lentinus</taxon>
    </lineage>
</organism>
<accession>A0A5C2RTI9</accession>
<reference evidence="1" key="1">
    <citation type="journal article" date="2018" name="Genome Biol. Evol.">
        <title>Genomics and development of Lentinus tigrinus, a white-rot wood-decaying mushroom with dimorphic fruiting bodies.</title>
        <authorList>
            <person name="Wu B."/>
            <person name="Xu Z."/>
            <person name="Knudson A."/>
            <person name="Carlson A."/>
            <person name="Chen N."/>
            <person name="Kovaka S."/>
            <person name="LaButti K."/>
            <person name="Lipzen A."/>
            <person name="Pennachio C."/>
            <person name="Riley R."/>
            <person name="Schakwitz W."/>
            <person name="Umezawa K."/>
            <person name="Ohm R.A."/>
            <person name="Grigoriev I.V."/>
            <person name="Nagy L.G."/>
            <person name="Gibbons J."/>
            <person name="Hibbett D."/>
        </authorList>
    </citation>
    <scope>NUCLEOTIDE SEQUENCE [LARGE SCALE GENOMIC DNA]</scope>
    <source>
        <strain evidence="1">ALCF2SS1-6</strain>
    </source>
</reference>
<evidence type="ECO:0000313" key="1">
    <source>
        <dbReference type="EMBL" id="RPD53960.1"/>
    </source>
</evidence>
<gene>
    <name evidence="1" type="ORF">L227DRAFT_616525</name>
</gene>
<keyword evidence="2" id="KW-1185">Reference proteome</keyword>
<dbReference type="EMBL" id="ML122312">
    <property type="protein sequence ID" value="RPD53960.1"/>
    <property type="molecule type" value="Genomic_DNA"/>
</dbReference>